<dbReference type="PANTHER" id="PTHR35848:SF9">
    <property type="entry name" value="SLL1358 PROTEIN"/>
    <property type="match status" value="1"/>
</dbReference>
<keyword evidence="4" id="KW-1185">Reference proteome</keyword>
<feature type="domain" description="Cupin type-2" evidence="2">
    <location>
        <begin position="35"/>
        <end position="104"/>
    </location>
</feature>
<evidence type="ECO:0000313" key="3">
    <source>
        <dbReference type="EMBL" id="QSG01272.1"/>
    </source>
</evidence>
<dbReference type="RefSeq" id="WP_238478407.1">
    <property type="nucleotide sequence ID" value="NZ_CP064786.1"/>
</dbReference>
<dbReference type="GeneID" id="70683417"/>
<reference evidence="3" key="1">
    <citation type="submission" date="2020-11" db="EMBL/GenBank/DDBJ databases">
        <title>Carbohydrate-dependent, anaerobic sulfur respiration: A novel catabolism in halophilic archaea.</title>
        <authorList>
            <person name="Sorokin D.Y."/>
            <person name="Messina E."/>
            <person name="Smedile F."/>
            <person name="La Cono V."/>
            <person name="Hallsworth J.E."/>
            <person name="Yakimov M.M."/>
        </authorList>
    </citation>
    <scope>NUCLEOTIDE SEQUENCE</scope>
    <source>
        <strain evidence="3">AArc-S</strain>
    </source>
</reference>
<proteinExistence type="predicted"/>
<evidence type="ECO:0000256" key="1">
    <source>
        <dbReference type="ARBA" id="ARBA00022723"/>
    </source>
</evidence>
<dbReference type="Proteomes" id="UP000663586">
    <property type="component" value="Chromosome"/>
</dbReference>
<dbReference type="GO" id="GO:0046872">
    <property type="term" value="F:metal ion binding"/>
    <property type="evidence" value="ECO:0007669"/>
    <property type="project" value="UniProtKB-KW"/>
</dbReference>
<name>A0A897MLN0_9EURY</name>
<dbReference type="AlphaFoldDB" id="A0A897MLN0"/>
<gene>
    <name evidence="3" type="ORF">AArcS_0030</name>
</gene>
<accession>A0A897MLN0</accession>
<dbReference type="PANTHER" id="PTHR35848">
    <property type="entry name" value="OXALATE-BINDING PROTEIN"/>
    <property type="match status" value="1"/>
</dbReference>
<dbReference type="Pfam" id="PF07883">
    <property type="entry name" value="Cupin_2"/>
    <property type="match status" value="1"/>
</dbReference>
<sequence length="130" mass="14192">MSAYKQVNYNEIEPVSGAMHALGDSLDSKQVGVSVVRCDPGWRNMPHDHAENDHEEIYILIDGEATVVIDDDEITMESGDAVWIEPSATRQIRNSDTESAFVLVSAPASRCVAASCEGDDDFWSIEGFVG</sequence>
<dbReference type="InterPro" id="IPR011051">
    <property type="entry name" value="RmlC_Cupin_sf"/>
</dbReference>
<protein>
    <recommendedName>
        <fullName evidence="2">Cupin type-2 domain-containing protein</fullName>
    </recommendedName>
</protein>
<evidence type="ECO:0000259" key="2">
    <source>
        <dbReference type="Pfam" id="PF07883"/>
    </source>
</evidence>
<dbReference type="InterPro" id="IPR014710">
    <property type="entry name" value="RmlC-like_jellyroll"/>
</dbReference>
<keyword evidence="1" id="KW-0479">Metal-binding</keyword>
<dbReference type="Gene3D" id="2.60.120.10">
    <property type="entry name" value="Jelly Rolls"/>
    <property type="match status" value="1"/>
</dbReference>
<dbReference type="InterPro" id="IPR013096">
    <property type="entry name" value="Cupin_2"/>
</dbReference>
<dbReference type="SUPFAM" id="SSF51182">
    <property type="entry name" value="RmlC-like cupins"/>
    <property type="match status" value="1"/>
</dbReference>
<organism evidence="3 4">
    <name type="scientific">Natranaeroarchaeum sulfidigenes</name>
    <dbReference type="NCBI Taxonomy" id="2784880"/>
    <lineage>
        <taxon>Archaea</taxon>
        <taxon>Methanobacteriati</taxon>
        <taxon>Methanobacteriota</taxon>
        <taxon>Stenosarchaea group</taxon>
        <taxon>Halobacteria</taxon>
        <taxon>Halobacteriales</taxon>
        <taxon>Natronoarchaeaceae</taxon>
        <taxon>Natranaeroarchaeum</taxon>
    </lineage>
</organism>
<dbReference type="InterPro" id="IPR051610">
    <property type="entry name" value="GPI/OXD"/>
</dbReference>
<dbReference type="KEGG" id="hara:AArcS_0030"/>
<evidence type="ECO:0000313" key="4">
    <source>
        <dbReference type="Proteomes" id="UP000663586"/>
    </source>
</evidence>
<dbReference type="EMBL" id="CP064786">
    <property type="protein sequence ID" value="QSG01272.1"/>
    <property type="molecule type" value="Genomic_DNA"/>
</dbReference>